<feature type="transmembrane region" description="Helical" evidence="1">
    <location>
        <begin position="195"/>
        <end position="218"/>
    </location>
</feature>
<dbReference type="PANTHER" id="PTHR35342">
    <property type="entry name" value="TRICARBOXYLIC TRANSPORT PROTEIN"/>
    <property type="match status" value="1"/>
</dbReference>
<protein>
    <submittedName>
        <fullName evidence="3">Tripartite tricarboxylate transporter permease</fullName>
    </submittedName>
</protein>
<dbReference type="RefSeq" id="WP_198880502.1">
    <property type="nucleotide sequence ID" value="NZ_JAEKJA010000001.1"/>
</dbReference>
<dbReference type="EMBL" id="JAEKJA010000001">
    <property type="protein sequence ID" value="MBJ3774636.1"/>
    <property type="molecule type" value="Genomic_DNA"/>
</dbReference>
<dbReference type="AlphaFoldDB" id="A0A934ILL1"/>
<gene>
    <name evidence="3" type="ORF">JCR33_03000</name>
</gene>
<feature type="transmembrane region" description="Helical" evidence="1">
    <location>
        <begin position="20"/>
        <end position="47"/>
    </location>
</feature>
<organism evidence="3 4">
    <name type="scientific">Acuticoccus mangrovi</name>
    <dbReference type="NCBI Taxonomy" id="2796142"/>
    <lineage>
        <taxon>Bacteria</taxon>
        <taxon>Pseudomonadati</taxon>
        <taxon>Pseudomonadota</taxon>
        <taxon>Alphaproteobacteria</taxon>
        <taxon>Hyphomicrobiales</taxon>
        <taxon>Amorphaceae</taxon>
        <taxon>Acuticoccus</taxon>
    </lineage>
</organism>
<feature type="transmembrane region" description="Helical" evidence="1">
    <location>
        <begin position="107"/>
        <end position="130"/>
    </location>
</feature>
<feature type="transmembrane region" description="Helical" evidence="1">
    <location>
        <begin position="142"/>
        <end position="159"/>
    </location>
</feature>
<evidence type="ECO:0000259" key="2">
    <source>
        <dbReference type="Pfam" id="PF01970"/>
    </source>
</evidence>
<proteinExistence type="predicted"/>
<keyword evidence="1" id="KW-0472">Membrane</keyword>
<dbReference type="InterPro" id="IPR002823">
    <property type="entry name" value="DUF112_TM"/>
</dbReference>
<keyword evidence="1" id="KW-1133">Transmembrane helix</keyword>
<feature type="transmembrane region" description="Helical" evidence="1">
    <location>
        <begin position="59"/>
        <end position="80"/>
    </location>
</feature>
<evidence type="ECO:0000313" key="3">
    <source>
        <dbReference type="EMBL" id="MBJ3774636.1"/>
    </source>
</evidence>
<feature type="transmembrane region" description="Helical" evidence="1">
    <location>
        <begin position="317"/>
        <end position="341"/>
    </location>
</feature>
<keyword evidence="4" id="KW-1185">Reference proteome</keyword>
<sequence>MIDGLTGALLHIFTPMPFLYVLIGTVAGIVVGAIPGLSGAMLIALTLPLTFYMEPVNAIVLLIGMYVGSITGGLITATLLRMPGTPSNVVTTFDGHPMAMAGRPGRALGLGIAASFMGGLVSWVVLLFLAKPLSIWATRFGPFEYFTLILMAMVLIASVSQGSMVKGLVAGFLGMLVSMPGVDPSAGQPRLTWDWYVLNGGLKLLPVLIGIFAVSQVIGDIVTIGKRMERVETRVSGMLMTVKDWRDQMWNMLRSSAIGTAVGILPGIGASIGSIMAYTTARNMSRRPEEYGKGSEEGIVASEAANNATIGGALIPLIAMGIPGSVIDAILIGALMIHSITPGPTLFITNSDVVWAMIAAALVANVVMYVVMMGSVRVVARIMYVPRTFMLPVILVFCVIGTFALDNTMFDVWVMLAFGVLGFAMEKGGFPLGPFVIGFVLAPLMEEKLRSGLMMTAGSIEPIFTRPLPLIFLLISILLLLLPAFRAWRVARSARRRLDARADGASS</sequence>
<accession>A0A934ILL1</accession>
<feature type="transmembrane region" description="Helical" evidence="1">
    <location>
        <begin position="353"/>
        <end position="372"/>
    </location>
</feature>
<feature type="transmembrane region" description="Helical" evidence="1">
    <location>
        <begin position="468"/>
        <end position="488"/>
    </location>
</feature>
<comment type="caution">
    <text evidence="3">The sequence shown here is derived from an EMBL/GenBank/DDBJ whole genome shotgun (WGS) entry which is preliminary data.</text>
</comment>
<feature type="transmembrane region" description="Helical" evidence="1">
    <location>
        <begin position="257"/>
        <end position="278"/>
    </location>
</feature>
<evidence type="ECO:0000256" key="1">
    <source>
        <dbReference type="SAM" id="Phobius"/>
    </source>
</evidence>
<feature type="domain" description="DUF112" evidence="2">
    <location>
        <begin position="19"/>
        <end position="437"/>
    </location>
</feature>
<reference evidence="3" key="1">
    <citation type="submission" date="2020-12" db="EMBL/GenBank/DDBJ databases">
        <title>Bacterial taxonomy.</title>
        <authorList>
            <person name="Pan X."/>
        </authorList>
    </citation>
    <scope>NUCLEOTIDE SEQUENCE</scope>
    <source>
        <strain evidence="3">B2012</strain>
    </source>
</reference>
<dbReference type="PANTHER" id="PTHR35342:SF5">
    <property type="entry name" value="TRICARBOXYLIC TRANSPORT PROTEIN"/>
    <property type="match status" value="1"/>
</dbReference>
<evidence type="ECO:0000313" key="4">
    <source>
        <dbReference type="Proteomes" id="UP000609531"/>
    </source>
</evidence>
<dbReference type="Pfam" id="PF01970">
    <property type="entry name" value="TctA"/>
    <property type="match status" value="1"/>
</dbReference>
<keyword evidence="1" id="KW-0812">Transmembrane</keyword>
<feature type="transmembrane region" description="Helical" evidence="1">
    <location>
        <begin position="384"/>
        <end position="405"/>
    </location>
</feature>
<dbReference type="Proteomes" id="UP000609531">
    <property type="component" value="Unassembled WGS sequence"/>
</dbReference>
<name>A0A934ILL1_9HYPH</name>